<dbReference type="Pfam" id="PF13506">
    <property type="entry name" value="Glyco_transf_21"/>
    <property type="match status" value="2"/>
</dbReference>
<dbReference type="SUPFAM" id="SSF53448">
    <property type="entry name" value="Nucleotide-diphospho-sugar transferases"/>
    <property type="match status" value="1"/>
</dbReference>
<evidence type="ECO:0000256" key="4">
    <source>
        <dbReference type="ARBA" id="ARBA00006739"/>
    </source>
</evidence>
<dbReference type="Gene3D" id="3.90.550.10">
    <property type="entry name" value="Spore Coat Polysaccharide Biosynthesis Protein SpsA, Chain A"/>
    <property type="match status" value="1"/>
</dbReference>
<dbReference type="InterPro" id="IPR029044">
    <property type="entry name" value="Nucleotide-diphossugar_trans"/>
</dbReference>
<dbReference type="InterPro" id="IPR025993">
    <property type="entry name" value="Ceramide_glucosylTrfase"/>
</dbReference>
<dbReference type="PANTHER" id="PTHR12726">
    <property type="entry name" value="CERAMIDE GLUCOSYLTRANSFERASE"/>
    <property type="match status" value="1"/>
</dbReference>
<keyword evidence="17" id="KW-1185">Reference proteome</keyword>
<dbReference type="EMBL" id="JAPDMZ010000187">
    <property type="protein sequence ID" value="KAK0546603.1"/>
    <property type="molecule type" value="Genomic_DNA"/>
</dbReference>
<evidence type="ECO:0000256" key="5">
    <source>
        <dbReference type="ARBA" id="ARBA00012699"/>
    </source>
</evidence>
<evidence type="ECO:0000256" key="9">
    <source>
        <dbReference type="ARBA" id="ARBA00022692"/>
    </source>
</evidence>
<evidence type="ECO:0000256" key="3">
    <source>
        <dbReference type="ARBA" id="ARBA00004991"/>
    </source>
</evidence>
<gene>
    <name evidence="16" type="primary">HSX11</name>
    <name evidence="16" type="ORF">OC846_005199</name>
</gene>
<evidence type="ECO:0000256" key="14">
    <source>
        <dbReference type="ARBA" id="ARBA00032575"/>
    </source>
</evidence>
<dbReference type="Proteomes" id="UP001176517">
    <property type="component" value="Unassembled WGS sequence"/>
</dbReference>
<feature type="transmembrane region" description="Helical" evidence="15">
    <location>
        <begin position="12"/>
        <end position="32"/>
    </location>
</feature>
<evidence type="ECO:0000313" key="16">
    <source>
        <dbReference type="EMBL" id="KAK0546603.1"/>
    </source>
</evidence>
<dbReference type="EC" id="2.4.1.80" evidence="5"/>
<comment type="pathway">
    <text evidence="2">Lipid metabolism; sphingolipid metabolism.</text>
</comment>
<keyword evidence="7 16" id="KW-0328">Glycosyltransferase</keyword>
<evidence type="ECO:0000256" key="6">
    <source>
        <dbReference type="ARBA" id="ARBA00019988"/>
    </source>
</evidence>
<dbReference type="AlphaFoldDB" id="A0AAN6GP08"/>
<proteinExistence type="inferred from homology"/>
<evidence type="ECO:0000256" key="10">
    <source>
        <dbReference type="ARBA" id="ARBA00022989"/>
    </source>
</evidence>
<dbReference type="GO" id="GO:0008120">
    <property type="term" value="F:ceramide glucosyltransferase activity"/>
    <property type="evidence" value="ECO:0007669"/>
    <property type="project" value="UniProtKB-EC"/>
</dbReference>
<reference evidence="16" key="1">
    <citation type="journal article" date="2023" name="PhytoFront">
        <title>Draft Genome Resources of Seven Strains of Tilletia horrida, Causal Agent of Kernel Smut of Rice.</title>
        <authorList>
            <person name="Khanal S."/>
            <person name="Antony Babu S."/>
            <person name="Zhou X.G."/>
        </authorList>
    </citation>
    <scope>NUCLEOTIDE SEQUENCE</scope>
    <source>
        <strain evidence="16">TX6</strain>
    </source>
</reference>
<evidence type="ECO:0000256" key="1">
    <source>
        <dbReference type="ARBA" id="ARBA00004141"/>
    </source>
</evidence>
<evidence type="ECO:0000256" key="13">
    <source>
        <dbReference type="ARBA" id="ARBA00031543"/>
    </source>
</evidence>
<dbReference type="GO" id="GO:0006679">
    <property type="term" value="P:glucosylceramide biosynthetic process"/>
    <property type="evidence" value="ECO:0007669"/>
    <property type="project" value="TreeGrafter"/>
</dbReference>
<keyword evidence="10 15" id="KW-1133">Transmembrane helix</keyword>
<keyword evidence="11 15" id="KW-0472">Membrane</keyword>
<evidence type="ECO:0000256" key="2">
    <source>
        <dbReference type="ARBA" id="ARBA00004760"/>
    </source>
</evidence>
<comment type="similarity">
    <text evidence="4">Belongs to the glycosyltransferase 2 family.</text>
</comment>
<keyword evidence="9 15" id="KW-0812">Transmembrane</keyword>
<evidence type="ECO:0000256" key="15">
    <source>
        <dbReference type="SAM" id="Phobius"/>
    </source>
</evidence>
<comment type="subcellular location">
    <subcellularLocation>
        <location evidence="1">Membrane</location>
        <topology evidence="1">Multi-pass membrane protein</topology>
    </subcellularLocation>
</comment>
<evidence type="ECO:0000313" key="17">
    <source>
        <dbReference type="Proteomes" id="UP001176517"/>
    </source>
</evidence>
<evidence type="ECO:0000256" key="8">
    <source>
        <dbReference type="ARBA" id="ARBA00022679"/>
    </source>
</evidence>
<dbReference type="GO" id="GO:0016020">
    <property type="term" value="C:membrane"/>
    <property type="evidence" value="ECO:0007669"/>
    <property type="project" value="UniProtKB-SubCell"/>
</dbReference>
<comment type="pathway">
    <text evidence="3">Sphingolipid metabolism.</text>
</comment>
<evidence type="ECO:0000256" key="11">
    <source>
        <dbReference type="ARBA" id="ARBA00023136"/>
    </source>
</evidence>
<keyword evidence="8 16" id="KW-0808">Transferase</keyword>
<evidence type="ECO:0000256" key="12">
    <source>
        <dbReference type="ARBA" id="ARBA00031017"/>
    </source>
</evidence>
<evidence type="ECO:0000256" key="7">
    <source>
        <dbReference type="ARBA" id="ARBA00022676"/>
    </source>
</evidence>
<accession>A0AAN6GP08</accession>
<sequence>MLSTVASYACGVWYIAIWSVCLLGCSIARAKFLPSPDTRDDKDRLTKEGSDDVNPERVSILRPLAGLDCNLFDNLCSSFEQRYPPDAFEVILSVKSTEDTAYAVAKAVRERYPHIRSRIIVGDENAGVNPKINNLVRPYSTAAYDIIWVVDSQIWSPPGALAEAVRTLTSKPPKPLPSFIPRSPHGTRVGLVHHVPFAINPSTSWASQVERAFLSTTHAKMYLAINSVVVDSCIVGKSNMYRKSDLDRIPDQRFGPDHGAFWRARQGLTGGDSGHENGPAMQLQGGALAGAISSKAFSITAEEARRRAARSKADPDAEPDFDTAQAGARPLARFGIYLAEDNMLGLALWNEPLHLAHVISSAHPAHMSVGELSSMWDYAHRRMRWIRVRRWMTFEATMVEPITESIVAGLMGWRAWSRLVVPVVDNWLLHHPECPAVLRLLPSIAIWGFLPLHFAAWYKTDRLVLEALSGGKKLPEHENARFFWAWCTRELLALPIWFWAMCGSTVNWRGTVYQILQDSRAAKVKQ</sequence>
<comment type="caution">
    <text evidence="16">The sequence shown here is derived from an EMBL/GenBank/DDBJ whole genome shotgun (WGS) entry which is preliminary data.</text>
</comment>
<protein>
    <recommendedName>
        <fullName evidence="6">Ceramide glucosyltransferase</fullName>
        <ecNumber evidence="5">2.4.1.80</ecNumber>
    </recommendedName>
    <alternativeName>
        <fullName evidence="13">Glucosylceramide synthase</fullName>
    </alternativeName>
    <alternativeName>
        <fullName evidence="14">UDP-glucose ceramide glucosyltransferase</fullName>
    </alternativeName>
    <alternativeName>
        <fullName evidence="12">UDP-glucose:N-acylsphingosine D-glucosyltransferase</fullName>
    </alternativeName>
</protein>
<dbReference type="PANTHER" id="PTHR12726:SF0">
    <property type="entry name" value="CERAMIDE GLUCOSYLTRANSFERASE"/>
    <property type="match status" value="1"/>
</dbReference>
<organism evidence="16 17">
    <name type="scientific">Tilletia horrida</name>
    <dbReference type="NCBI Taxonomy" id="155126"/>
    <lineage>
        <taxon>Eukaryota</taxon>
        <taxon>Fungi</taxon>
        <taxon>Dikarya</taxon>
        <taxon>Basidiomycota</taxon>
        <taxon>Ustilaginomycotina</taxon>
        <taxon>Exobasidiomycetes</taxon>
        <taxon>Tilletiales</taxon>
        <taxon>Tilletiaceae</taxon>
        <taxon>Tilletia</taxon>
    </lineage>
</organism>
<name>A0AAN6GP08_9BASI</name>